<evidence type="ECO:0000256" key="2">
    <source>
        <dbReference type="ARBA" id="ARBA00022803"/>
    </source>
</evidence>
<feature type="repeat" description="TPR" evidence="3">
    <location>
        <begin position="244"/>
        <end position="277"/>
    </location>
</feature>
<dbReference type="PROSITE" id="PS50005">
    <property type="entry name" value="TPR"/>
    <property type="match status" value="1"/>
</dbReference>
<evidence type="ECO:0000313" key="6">
    <source>
        <dbReference type="EMBL" id="MEQ2487507.1"/>
    </source>
</evidence>
<accession>A0ABV1FSX5</accession>
<comment type="caution">
    <text evidence="6">The sequence shown here is derived from an EMBL/GenBank/DDBJ whole genome shotgun (WGS) entry which is preliminary data.</text>
</comment>
<proteinExistence type="predicted"/>
<feature type="compositionally biased region" description="Polar residues" evidence="4">
    <location>
        <begin position="978"/>
        <end position="988"/>
    </location>
</feature>
<feature type="compositionally biased region" description="Low complexity" evidence="4">
    <location>
        <begin position="452"/>
        <end position="478"/>
    </location>
</feature>
<feature type="region of interest" description="Disordered" evidence="4">
    <location>
        <begin position="444"/>
        <end position="478"/>
    </location>
</feature>
<evidence type="ECO:0000313" key="7">
    <source>
        <dbReference type="Proteomes" id="UP001487296"/>
    </source>
</evidence>
<keyword evidence="7" id="KW-1185">Reference proteome</keyword>
<dbReference type="InterPro" id="IPR011990">
    <property type="entry name" value="TPR-like_helical_dom_sf"/>
</dbReference>
<dbReference type="PROSITE" id="PS51257">
    <property type="entry name" value="PROKAR_LIPOPROTEIN"/>
    <property type="match status" value="1"/>
</dbReference>
<gene>
    <name evidence="6" type="ORF">AAAT34_10715</name>
</gene>
<name>A0ABV1FSX5_9BACT</name>
<feature type="chain" id="PRO_5045963998" evidence="5">
    <location>
        <begin position="20"/>
        <end position="1186"/>
    </location>
</feature>
<evidence type="ECO:0000256" key="1">
    <source>
        <dbReference type="ARBA" id="ARBA00022737"/>
    </source>
</evidence>
<evidence type="ECO:0000256" key="3">
    <source>
        <dbReference type="PROSITE-ProRule" id="PRU00339"/>
    </source>
</evidence>
<dbReference type="SUPFAM" id="SSF48452">
    <property type="entry name" value="TPR-like"/>
    <property type="match status" value="2"/>
</dbReference>
<dbReference type="SMART" id="SM00028">
    <property type="entry name" value="TPR"/>
    <property type="match status" value="5"/>
</dbReference>
<protein>
    <submittedName>
        <fullName evidence="6">Tetratricopeptide repeat protein</fullName>
    </submittedName>
</protein>
<dbReference type="Proteomes" id="UP001487296">
    <property type="component" value="Unassembled WGS sequence"/>
</dbReference>
<dbReference type="Pfam" id="PF07719">
    <property type="entry name" value="TPR_2"/>
    <property type="match status" value="1"/>
</dbReference>
<sequence length="1186" mass="135062">MKRYIHLLLAITGVMVITACSTEKNTAKSRWWQAFNTRYNTYYNGTLAYIDGSLAKETGNKDNFTEIIPLYTVSNKASRELGKGEFDKAIEKAEKAIKLHSIKRKPEWTKNRRKTEKDLEWLNRKEYNPFLWKAWMLMGRSQFFQGDFDGAASTFNYMSRLYATQPAIYGRARAWLAKCYIENDFLYDAEDIIRNMQRDSLHWRARKEWDYTYADYYIHTANYAKAIPYLRNVIKHEMRKKQRAREWYLMGQLQAALGNKAEAYKAFRKVVRLNPPYELEFNAQIAQTEVLAAHQSKQMVRRLKRMAASDNNKDYLDQVYYAIGNIYLAQKDTASAIANYEKGAEKATRNGIEKGVLLLKLGDLYWTKKKFSDAQRCYGQAIGLLDKERDDYKQLSNRSKVLDELVPFTEAVHLQDSLQQLAQMPAKERNEAIDRVIEALKKKEKEEKNKAAEANAQQAQQRNNAIGNRNQNTTYTNNTANQQANGQWYFYNPMAVQQGKQLFQRQWGKRENVDNWQRVNTTVVAGLGVDSLANLTDAQRDSLDRVEAAQDSLEQVMDSAQNDPHKREYYMAQIPFSEEQVAASNAIIMDGLFHSGVIFKDKLDELALSEKALTRLTSQYTTYEHMDEAYYHLFLLYSRMGQPATAEGFVEKLKAGYPESQWTLLLTDPFFTQNAREGVHLEDSLYAATYEAFKADRYAEVDANTHLSESRFPLGANRDKFIFIDGLSKLNNGDGTGCLNAMRTVVEKYPKSSVSEMAGMIINGVKEGKQLRGGKFDIGDVWSRRSVVLSDSDSIHARQFTNERNTNFVFMFVYQPDSVDQNKLLFELARYNFTNYLVRDFEIATDEGDGIQHMRVSGFRNYDEALQYARQVLRQAPILRLLGKSRPVIISEENLPLLGTNFSYDEYDAYYNKHFAPLKIATSRLLTEPAEITTNAPKKALETEKEVDDYLEGTFISPDEKVDTPTQTVVPVDEPSNEPAQTGTTIPVNDNDEGTNRQETIIPIGNDAPAGKGQNETIVPAQEEEKPAGAKDAKVQTTTVTTNGQDPVAKEPKAAAKRKETTKQAAATQKAQNKPAQAANKPAQSKPTQTATKPATPTVKEEQKAQPTISNGAYIFFDDDTQVPPSKSPAKKKTADDASNKKKDTNKQEKDRTNKQDDDSQKTNDNKDPKDNTFDLEDEYYDLDGF</sequence>
<reference evidence="6 7" key="1">
    <citation type="submission" date="2024-04" db="EMBL/GenBank/DDBJ databases">
        <title>Human intestinal bacterial collection.</title>
        <authorList>
            <person name="Pauvert C."/>
            <person name="Hitch T.C.A."/>
            <person name="Clavel T."/>
        </authorList>
    </citation>
    <scope>NUCLEOTIDE SEQUENCE [LARGE SCALE GENOMIC DNA]</scope>
    <source>
        <strain evidence="6 7">CLA-AA-H145</strain>
    </source>
</reference>
<dbReference type="Gene3D" id="1.25.40.10">
    <property type="entry name" value="Tetratricopeptide repeat domain"/>
    <property type="match status" value="4"/>
</dbReference>
<keyword evidence="1" id="KW-0677">Repeat</keyword>
<dbReference type="Pfam" id="PF13181">
    <property type="entry name" value="TPR_8"/>
    <property type="match status" value="1"/>
</dbReference>
<dbReference type="InterPro" id="IPR013105">
    <property type="entry name" value="TPR_2"/>
</dbReference>
<keyword evidence="2 3" id="KW-0802">TPR repeat</keyword>
<feature type="compositionally biased region" description="Basic and acidic residues" evidence="4">
    <location>
        <begin position="1048"/>
        <end position="1062"/>
    </location>
</feature>
<feature type="compositionally biased region" description="Acidic residues" evidence="4">
    <location>
        <begin position="1174"/>
        <end position="1186"/>
    </location>
</feature>
<organism evidence="6 7">
    <name type="scientific">Hallella faecis</name>
    <dbReference type="NCBI Taxonomy" id="2841596"/>
    <lineage>
        <taxon>Bacteria</taxon>
        <taxon>Pseudomonadati</taxon>
        <taxon>Bacteroidota</taxon>
        <taxon>Bacteroidia</taxon>
        <taxon>Bacteroidales</taxon>
        <taxon>Prevotellaceae</taxon>
        <taxon>Hallella</taxon>
    </lineage>
</organism>
<keyword evidence="5" id="KW-0732">Signal</keyword>
<feature type="compositionally biased region" description="Basic and acidic residues" evidence="4">
    <location>
        <begin position="1023"/>
        <end position="1034"/>
    </location>
</feature>
<dbReference type="InterPro" id="IPR019734">
    <property type="entry name" value="TPR_rpt"/>
</dbReference>
<dbReference type="EMBL" id="JBBNFP010000052">
    <property type="protein sequence ID" value="MEQ2487507.1"/>
    <property type="molecule type" value="Genomic_DNA"/>
</dbReference>
<feature type="signal peptide" evidence="5">
    <location>
        <begin position="1"/>
        <end position="19"/>
    </location>
</feature>
<feature type="compositionally biased region" description="Low complexity" evidence="4">
    <location>
        <begin position="1063"/>
        <end position="1098"/>
    </location>
</feature>
<feature type="region of interest" description="Disordered" evidence="4">
    <location>
        <begin position="956"/>
        <end position="1186"/>
    </location>
</feature>
<dbReference type="RefSeq" id="WP_215760814.1">
    <property type="nucleotide sequence ID" value="NZ_JAHKBE010000077.1"/>
</dbReference>
<evidence type="ECO:0000256" key="4">
    <source>
        <dbReference type="SAM" id="MobiDB-lite"/>
    </source>
</evidence>
<feature type="compositionally biased region" description="Low complexity" evidence="4">
    <location>
        <begin position="964"/>
        <end position="973"/>
    </location>
</feature>
<feature type="compositionally biased region" description="Polar residues" evidence="4">
    <location>
        <begin position="1035"/>
        <end position="1045"/>
    </location>
</feature>
<evidence type="ECO:0000256" key="5">
    <source>
        <dbReference type="SAM" id="SignalP"/>
    </source>
</evidence>
<feature type="compositionally biased region" description="Basic and acidic residues" evidence="4">
    <location>
        <begin position="1133"/>
        <end position="1173"/>
    </location>
</feature>